<feature type="transmembrane region" description="Helical" evidence="8">
    <location>
        <begin position="216"/>
        <end position="240"/>
    </location>
</feature>
<comment type="similarity">
    <text evidence="2">Belongs to the NrfD family.</text>
</comment>
<sequence>MAALAGLSRLHGRRWRDARGCTGAMARRSGGGDVRRWTAPAVASARDMAAMARRARLRRWRISAQRRQRRASADSACGRADTGRGGDARRLGAVAPRRATFAQTASAREGRGMTFGELIVWYLFLGGAAAGSFAVLSAVDLYTAFSRSRRERLARAASGCAGRRFRPETQRRVVATGYAIAFAMLVVGMLCLLADLGRPEAFYLLFLHPTGSFVSIGTFALTLFAACLTLALAESVLVLGPAWERAALAAKVIGEVLAIAVMVYTGLLLESVIAVDLWRSAWLPVLFLLSALSCGCAVALISVCLCESRAGSLPWFRGLSLADAAIVVLEALAVIMCAITVNAASADRPFDALLSGDQAWVFWLGFAGCGILMPLAIETSALLARRNHASGIVAAMAVLVLVGGFSLRFVLVNAGVQTAV</sequence>
<evidence type="ECO:0000313" key="9">
    <source>
        <dbReference type="EMBL" id="PNV64543.1"/>
    </source>
</evidence>
<evidence type="ECO:0000256" key="5">
    <source>
        <dbReference type="ARBA" id="ARBA00022989"/>
    </source>
</evidence>
<keyword evidence="3" id="KW-1003">Cell membrane</keyword>
<keyword evidence="4 8" id="KW-0812">Transmembrane</keyword>
<dbReference type="Proteomes" id="UP000236488">
    <property type="component" value="Unassembled WGS sequence"/>
</dbReference>
<dbReference type="Gene3D" id="1.20.1630.10">
    <property type="entry name" value="Formate dehydrogenase/DMSO reductase domain"/>
    <property type="match status" value="1"/>
</dbReference>
<comment type="caution">
    <text evidence="9">The sequence shown here is derived from an EMBL/GenBank/DDBJ whole genome shotgun (WGS) entry which is preliminary data.</text>
</comment>
<name>A0A2K2U2J3_9ACTN</name>
<keyword evidence="5 8" id="KW-1133">Transmembrane helix</keyword>
<proteinExistence type="inferred from homology"/>
<feature type="transmembrane region" description="Helical" evidence="8">
    <location>
        <begin position="281"/>
        <end position="306"/>
    </location>
</feature>
<dbReference type="EMBL" id="PPEL01000087">
    <property type="protein sequence ID" value="PNV64543.1"/>
    <property type="molecule type" value="Genomic_DNA"/>
</dbReference>
<evidence type="ECO:0000256" key="1">
    <source>
        <dbReference type="ARBA" id="ARBA00004651"/>
    </source>
</evidence>
<reference evidence="9 10" key="1">
    <citation type="journal article" date="2018" name="Int. J. Syst. Evol. Microbiol.">
        <title>Rubneribacter badeniensis gen. nov., sp. nov. and Enteroscipio rubneri gen. nov., sp. nov., new members of the Eggerthellaceae isolated from human faeces.</title>
        <authorList>
            <person name="Danylec N."/>
            <person name="Gobl A."/>
            <person name="Stoll D.A."/>
            <person name="Hetzer B."/>
            <person name="Kulling S.E."/>
            <person name="Huch M."/>
        </authorList>
    </citation>
    <scope>NUCLEOTIDE SEQUENCE [LARGE SCALE GENOMIC DNA]</scope>
    <source>
        <strain evidence="9 10">ResAG-85</strain>
    </source>
</reference>
<dbReference type="InterPro" id="IPR052049">
    <property type="entry name" value="Electron_transfer_protein"/>
</dbReference>
<dbReference type="PANTHER" id="PTHR34856">
    <property type="entry name" value="PROTEIN NRFD"/>
    <property type="match status" value="1"/>
</dbReference>
<evidence type="ECO:0000256" key="4">
    <source>
        <dbReference type="ARBA" id="ARBA00022692"/>
    </source>
</evidence>
<dbReference type="PANTHER" id="PTHR34856:SF2">
    <property type="entry name" value="PROTEIN NRFD"/>
    <property type="match status" value="1"/>
</dbReference>
<dbReference type="InterPro" id="IPR005614">
    <property type="entry name" value="NrfD-like"/>
</dbReference>
<dbReference type="Pfam" id="PF03916">
    <property type="entry name" value="NrfD"/>
    <property type="match status" value="1"/>
</dbReference>
<keyword evidence="6 8" id="KW-0472">Membrane</keyword>
<feature type="transmembrane region" description="Helical" evidence="8">
    <location>
        <begin position="252"/>
        <end position="275"/>
    </location>
</feature>
<feature type="transmembrane region" description="Helical" evidence="8">
    <location>
        <begin position="173"/>
        <end position="196"/>
    </location>
</feature>
<evidence type="ECO:0000256" key="7">
    <source>
        <dbReference type="SAM" id="MobiDB-lite"/>
    </source>
</evidence>
<feature type="transmembrane region" description="Helical" evidence="8">
    <location>
        <begin position="119"/>
        <end position="145"/>
    </location>
</feature>
<evidence type="ECO:0008006" key="11">
    <source>
        <dbReference type="Google" id="ProtNLM"/>
    </source>
</evidence>
<feature type="transmembrane region" description="Helical" evidence="8">
    <location>
        <begin position="318"/>
        <end position="341"/>
    </location>
</feature>
<comment type="subcellular location">
    <subcellularLocation>
        <location evidence="1">Cell membrane</location>
        <topology evidence="1">Multi-pass membrane protein</topology>
    </subcellularLocation>
</comment>
<keyword evidence="10" id="KW-1185">Reference proteome</keyword>
<gene>
    <name evidence="9" type="ORF">C2L80_11335</name>
</gene>
<dbReference type="GO" id="GO:0005886">
    <property type="term" value="C:plasma membrane"/>
    <property type="evidence" value="ECO:0007669"/>
    <property type="project" value="UniProtKB-SubCell"/>
</dbReference>
<feature type="region of interest" description="Disordered" evidence="7">
    <location>
        <begin position="70"/>
        <end position="89"/>
    </location>
</feature>
<accession>A0A2K2U2J3</accession>
<evidence type="ECO:0000256" key="2">
    <source>
        <dbReference type="ARBA" id="ARBA00008929"/>
    </source>
</evidence>
<protein>
    <recommendedName>
        <fullName evidence="11">Polysulfide reductase</fullName>
    </recommendedName>
</protein>
<evidence type="ECO:0000256" key="8">
    <source>
        <dbReference type="SAM" id="Phobius"/>
    </source>
</evidence>
<dbReference type="AlphaFoldDB" id="A0A2K2U2J3"/>
<feature type="transmembrane region" description="Helical" evidence="8">
    <location>
        <begin position="361"/>
        <end position="384"/>
    </location>
</feature>
<evidence type="ECO:0000256" key="3">
    <source>
        <dbReference type="ARBA" id="ARBA00022475"/>
    </source>
</evidence>
<organism evidence="9 10">
    <name type="scientific">Rubneribacter badeniensis</name>
    <dbReference type="NCBI Taxonomy" id="2070688"/>
    <lineage>
        <taxon>Bacteria</taxon>
        <taxon>Bacillati</taxon>
        <taxon>Actinomycetota</taxon>
        <taxon>Coriobacteriia</taxon>
        <taxon>Eggerthellales</taxon>
        <taxon>Eggerthellaceae</taxon>
        <taxon>Rubneribacter</taxon>
    </lineage>
</organism>
<evidence type="ECO:0000256" key="6">
    <source>
        <dbReference type="ARBA" id="ARBA00023136"/>
    </source>
</evidence>
<feature type="transmembrane region" description="Helical" evidence="8">
    <location>
        <begin position="391"/>
        <end position="411"/>
    </location>
</feature>
<evidence type="ECO:0000313" key="10">
    <source>
        <dbReference type="Proteomes" id="UP000236488"/>
    </source>
</evidence>